<name>A0A9D1MH69_9FIRM</name>
<dbReference type="PANTHER" id="PTHR42806:SF1">
    <property type="entry name" value="GLYCINE DEHYDROGENASE (DECARBOXYLATING)"/>
    <property type="match status" value="1"/>
</dbReference>
<evidence type="ECO:0000256" key="1">
    <source>
        <dbReference type="ARBA" id="ARBA00023002"/>
    </source>
</evidence>
<dbReference type="EMBL" id="DVNF01000065">
    <property type="protein sequence ID" value="HIU60150.1"/>
    <property type="molecule type" value="Genomic_DNA"/>
</dbReference>
<dbReference type="PANTHER" id="PTHR42806">
    <property type="entry name" value="GLYCINE CLEAVAGE SYSTEM P-PROTEIN"/>
    <property type="match status" value="1"/>
</dbReference>
<comment type="caution">
    <text evidence="3">The sequence shown here is derived from an EMBL/GenBank/DDBJ whole genome shotgun (WGS) entry which is preliminary data.</text>
</comment>
<protein>
    <submittedName>
        <fullName evidence="3">Aminomethyl-transferring glycine dehydrogenase subunit GcvPA</fullName>
        <ecNumber evidence="3">1.4.4.2</ecNumber>
    </submittedName>
</protein>
<accession>A0A9D1MH69</accession>
<dbReference type="NCBIfam" id="NF001696">
    <property type="entry name" value="PRK00451.1"/>
    <property type="match status" value="1"/>
</dbReference>
<dbReference type="Proteomes" id="UP000824094">
    <property type="component" value="Unassembled WGS sequence"/>
</dbReference>
<evidence type="ECO:0000313" key="3">
    <source>
        <dbReference type="EMBL" id="HIU60150.1"/>
    </source>
</evidence>
<dbReference type="InterPro" id="IPR023010">
    <property type="entry name" value="GcvPA"/>
</dbReference>
<dbReference type="Pfam" id="PF02347">
    <property type="entry name" value="GDC-P"/>
    <property type="match status" value="1"/>
</dbReference>
<dbReference type="InterPro" id="IPR015424">
    <property type="entry name" value="PyrdxlP-dep_Trfase"/>
</dbReference>
<dbReference type="GO" id="GO:0004375">
    <property type="term" value="F:glycine dehydrogenase (decarboxylating) activity"/>
    <property type="evidence" value="ECO:0007669"/>
    <property type="project" value="UniProtKB-EC"/>
</dbReference>
<dbReference type="InterPro" id="IPR015422">
    <property type="entry name" value="PyrdxlP-dep_Trfase_small"/>
</dbReference>
<dbReference type="GO" id="GO:0009116">
    <property type="term" value="P:nucleoside metabolic process"/>
    <property type="evidence" value="ECO:0007669"/>
    <property type="project" value="InterPro"/>
</dbReference>
<organism evidence="3 4">
    <name type="scientific">Candidatus Stercoripulliclostridium merdigallinarum</name>
    <dbReference type="NCBI Taxonomy" id="2840951"/>
    <lineage>
        <taxon>Bacteria</taxon>
        <taxon>Bacillati</taxon>
        <taxon>Bacillota</taxon>
        <taxon>Clostridia</taxon>
        <taxon>Eubacteriales</taxon>
        <taxon>Candidatus Stercoripulliclostridium</taxon>
    </lineage>
</organism>
<dbReference type="Gene3D" id="3.90.1150.10">
    <property type="entry name" value="Aspartate Aminotransferase, domain 1"/>
    <property type="match status" value="1"/>
</dbReference>
<keyword evidence="1 3" id="KW-0560">Oxidoreductase</keyword>
<reference evidence="3" key="1">
    <citation type="submission" date="2020-10" db="EMBL/GenBank/DDBJ databases">
        <authorList>
            <person name="Gilroy R."/>
        </authorList>
    </citation>
    <scope>NUCLEOTIDE SEQUENCE</scope>
    <source>
        <strain evidence="3">18911</strain>
    </source>
</reference>
<evidence type="ECO:0000259" key="2">
    <source>
        <dbReference type="Pfam" id="PF02347"/>
    </source>
</evidence>
<dbReference type="SUPFAM" id="SSF53383">
    <property type="entry name" value="PLP-dependent transferases"/>
    <property type="match status" value="1"/>
</dbReference>
<sequence>MLAVIGAENIEELYSDVPKDLSAGELNLAEGASERKVEERLNALAGKNTVYRSVMRGGGAYRHYIPAIVDEVAAKSSFLTAYTPYQAEMSQGVLQSIFEYQTYIARITGMEASNASMYSGATAAAEAVMQNVKGGKSVLVSDDIRPDTIGVLKTYLANKNINIIVWATEPWEKDTQSIESVLTPDIAAVYVEQPGYSGEVRDLKAISAAVHAVGAKLIVGGNPMAYALTASPGECGADVAVGDAQPFGMPTAFGGPYLGYYAVPKKDVRKMPGRIVGKTTDRFGKDAYVLTLQPREQHIKRERALSNICSNQALCALRAATYLATMGGSGVYKAAYNSFQNAHFAAAEFEKVGLKVLNKAFFNEFVTDSDKDPDAIERALAEQGILSGLKTGGGKMLWCFTELNGAEDIAAAAKIIGGVR</sequence>
<dbReference type="Gene3D" id="3.40.640.10">
    <property type="entry name" value="Type I PLP-dependent aspartate aminotransferase-like (Major domain)"/>
    <property type="match status" value="1"/>
</dbReference>
<dbReference type="AlphaFoldDB" id="A0A9D1MH69"/>
<dbReference type="EC" id="1.4.4.2" evidence="3"/>
<evidence type="ECO:0000313" key="4">
    <source>
        <dbReference type="Proteomes" id="UP000824094"/>
    </source>
</evidence>
<feature type="domain" description="Glycine cleavage system P-protein N-terminal" evidence="2">
    <location>
        <begin position="1"/>
        <end position="383"/>
    </location>
</feature>
<proteinExistence type="predicted"/>
<dbReference type="InterPro" id="IPR049315">
    <property type="entry name" value="GDC-P_N"/>
</dbReference>
<gene>
    <name evidence="3" type="primary">gcvPA</name>
    <name evidence="3" type="ORF">IAB05_02020</name>
</gene>
<reference evidence="3" key="2">
    <citation type="journal article" date="2021" name="PeerJ">
        <title>Extensive microbial diversity within the chicken gut microbiome revealed by metagenomics and culture.</title>
        <authorList>
            <person name="Gilroy R."/>
            <person name="Ravi A."/>
            <person name="Getino M."/>
            <person name="Pursley I."/>
            <person name="Horton D.L."/>
            <person name="Alikhan N.F."/>
            <person name="Baker D."/>
            <person name="Gharbi K."/>
            <person name="Hall N."/>
            <person name="Watson M."/>
            <person name="Adriaenssens E.M."/>
            <person name="Foster-Nyarko E."/>
            <person name="Jarju S."/>
            <person name="Secka A."/>
            <person name="Antonio M."/>
            <person name="Oren A."/>
            <person name="Chaudhuri R.R."/>
            <person name="La Ragione R."/>
            <person name="Hildebrand F."/>
            <person name="Pallen M.J."/>
        </authorList>
    </citation>
    <scope>NUCLEOTIDE SEQUENCE</scope>
    <source>
        <strain evidence="3">18911</strain>
    </source>
</reference>
<dbReference type="InterPro" id="IPR015421">
    <property type="entry name" value="PyrdxlP-dep_Trfase_major"/>
</dbReference>